<keyword evidence="2" id="KW-1185">Reference proteome</keyword>
<accession>A0ABP7MBN2</accession>
<dbReference type="EMBL" id="BAABBN010000004">
    <property type="protein sequence ID" value="GAA3916896.1"/>
    <property type="molecule type" value="Genomic_DNA"/>
</dbReference>
<evidence type="ECO:0000313" key="2">
    <source>
        <dbReference type="Proteomes" id="UP001501565"/>
    </source>
</evidence>
<evidence type="ECO:0000313" key="1">
    <source>
        <dbReference type="EMBL" id="GAA3916896.1"/>
    </source>
</evidence>
<gene>
    <name evidence="1" type="ORF">GCM10022277_09700</name>
</gene>
<evidence type="ECO:0008006" key="3">
    <source>
        <dbReference type="Google" id="ProtNLM"/>
    </source>
</evidence>
<proteinExistence type="predicted"/>
<dbReference type="Proteomes" id="UP001501565">
    <property type="component" value="Unassembled WGS sequence"/>
</dbReference>
<reference evidence="2" key="1">
    <citation type="journal article" date="2019" name="Int. J. Syst. Evol. Microbiol.">
        <title>The Global Catalogue of Microorganisms (GCM) 10K type strain sequencing project: providing services to taxonomists for standard genome sequencing and annotation.</title>
        <authorList>
            <consortium name="The Broad Institute Genomics Platform"/>
            <consortium name="The Broad Institute Genome Sequencing Center for Infectious Disease"/>
            <person name="Wu L."/>
            <person name="Ma J."/>
        </authorList>
    </citation>
    <scope>NUCLEOTIDE SEQUENCE [LARGE SCALE GENOMIC DNA]</scope>
    <source>
        <strain evidence="2">JCM 17551</strain>
    </source>
</reference>
<name>A0ABP7MBN2_9GAMM</name>
<sequence>MDQPLIQVNLHDKESLKDAILTFSSQLRDAYQTGELIDNVGGFITHNKEAFEACHLLNQDQFKAIFMISPDHELKSDAVEPLSDELLERVSNDAVYLRFSHMVVFQHALEHEELKLLIVTFCEELVEFSMRVNSSNELFFSSEMLFGIYLLILVTEKYPEYAYLIGEYYPEDSDYNQIMYHGADYMAYLFQQHGYSDLYLDALANCRFKNILGCILTRYVFEERERFVPNLLQCFLKDENKYLYYKKALIQSFKRRPKAVMEYDPLEILEDDFDAIRDLYYDDEDYRHESISSDAAEEDFDDLMFHGRTILDTREALKNELFDVVKGVPLKDLCYYSQPVYDETTTLADIQDDPFYQEYDEHNEYETNKSFFLECFENGEQIFAYIEENKYPEILDQLEPINFRKLAFENKHYIYKRFEYFGSGSMQLSPDLDQDITLEDIIERFLVTYQNPDSFYIEDDGEKAQDEKCLRTLDVLVRLFGKKELTGDEIKIISKDYELCSKKEAVERFTVKALTKDDIRRRVFHLINEPMVDHFGLVRLNEIHELYQREKADFADMLQDIIKLAHHFTPDDLLGVLPALNQTEYAWGAQLLSVAYILSKEADSFFPDQDLEPLWAFYFEHIFKRVYFEFKGLNAFSDAFEEEERAKAPVLIDQIKAYVDAQAKSSGGLFARFMKKTSTEPDDSDAITKEQALAIVHELLVRDEDQDEEDDRTPLFISDDIGMVLASMLYVAKVAKAPQKKQLLSLYELVLELFPSTTLMASFLEFSDGGKFCRQSTAEEVEAFCDLLSDLKIDEKYAFLIRIAVVHEVNEYEDDLDDFEEEHGLKRLYENVLNIYRSKDDVDPDDTGMMAAREKKLAAAITSAVEMLNEENREKFLSFV</sequence>
<organism evidence="1 2">
    <name type="scientific">Litoribacillus peritrichatus</name>
    <dbReference type="NCBI Taxonomy" id="718191"/>
    <lineage>
        <taxon>Bacteria</taxon>
        <taxon>Pseudomonadati</taxon>
        <taxon>Pseudomonadota</taxon>
        <taxon>Gammaproteobacteria</taxon>
        <taxon>Oceanospirillales</taxon>
        <taxon>Oceanospirillaceae</taxon>
        <taxon>Litoribacillus</taxon>
    </lineage>
</organism>
<dbReference type="RefSeq" id="WP_344796058.1">
    <property type="nucleotide sequence ID" value="NZ_BAABBN010000004.1"/>
</dbReference>
<protein>
    <recommendedName>
        <fullName evidence="3">DUF1186 domain-containing protein</fullName>
    </recommendedName>
</protein>
<comment type="caution">
    <text evidence="1">The sequence shown here is derived from an EMBL/GenBank/DDBJ whole genome shotgun (WGS) entry which is preliminary data.</text>
</comment>